<reference evidence="1" key="1">
    <citation type="journal article" date="2014" name="Front. Microbiol.">
        <title>High frequency of phylogenetically diverse reductive dehalogenase-homologous genes in deep subseafloor sedimentary metagenomes.</title>
        <authorList>
            <person name="Kawai M."/>
            <person name="Futagami T."/>
            <person name="Toyoda A."/>
            <person name="Takaki Y."/>
            <person name="Nishi S."/>
            <person name="Hori S."/>
            <person name="Arai W."/>
            <person name="Tsubouchi T."/>
            <person name="Morono Y."/>
            <person name="Uchiyama I."/>
            <person name="Ito T."/>
            <person name="Fujiyama A."/>
            <person name="Inagaki F."/>
            <person name="Takami H."/>
        </authorList>
    </citation>
    <scope>NUCLEOTIDE SEQUENCE</scope>
    <source>
        <strain evidence="1">Expedition CK06-06</strain>
    </source>
</reference>
<feature type="non-terminal residue" evidence="1">
    <location>
        <position position="93"/>
    </location>
</feature>
<organism evidence="1">
    <name type="scientific">marine sediment metagenome</name>
    <dbReference type="NCBI Taxonomy" id="412755"/>
    <lineage>
        <taxon>unclassified sequences</taxon>
        <taxon>metagenomes</taxon>
        <taxon>ecological metagenomes</taxon>
    </lineage>
</organism>
<proteinExistence type="predicted"/>
<sequence length="93" mass="10919">GKVHNKWYKLAKLWDVRPDLRAYFEEIGRGLDDLNVTVEEKTSNFMLIFERLKTDFKSNIVDPIVGYLEDNLTYAITGLLGGIKDFEWSWSKF</sequence>
<gene>
    <name evidence="1" type="ORF">S03H2_71479</name>
</gene>
<protein>
    <submittedName>
        <fullName evidence="1">Uncharacterized protein</fullName>
    </submittedName>
</protein>
<dbReference type="EMBL" id="BARU01047859">
    <property type="protein sequence ID" value="GAH91226.1"/>
    <property type="molecule type" value="Genomic_DNA"/>
</dbReference>
<accession>X1J937</accession>
<name>X1J937_9ZZZZ</name>
<evidence type="ECO:0000313" key="1">
    <source>
        <dbReference type="EMBL" id="GAH91226.1"/>
    </source>
</evidence>
<dbReference type="AlphaFoldDB" id="X1J937"/>
<comment type="caution">
    <text evidence="1">The sequence shown here is derived from an EMBL/GenBank/DDBJ whole genome shotgun (WGS) entry which is preliminary data.</text>
</comment>
<feature type="non-terminal residue" evidence="1">
    <location>
        <position position="1"/>
    </location>
</feature>